<proteinExistence type="predicted"/>
<gene>
    <name evidence="3" type="ORF">Oscil6304_0439</name>
</gene>
<feature type="transmembrane region" description="Helical" evidence="2">
    <location>
        <begin position="97"/>
        <end position="120"/>
    </location>
</feature>
<evidence type="ECO:0000256" key="1">
    <source>
        <dbReference type="SAM" id="MobiDB-lite"/>
    </source>
</evidence>
<organism evidence="3 4">
    <name type="scientific">Oscillatoria acuminata PCC 6304</name>
    <dbReference type="NCBI Taxonomy" id="56110"/>
    <lineage>
        <taxon>Bacteria</taxon>
        <taxon>Bacillati</taxon>
        <taxon>Cyanobacteriota</taxon>
        <taxon>Cyanophyceae</taxon>
        <taxon>Oscillatoriophycideae</taxon>
        <taxon>Oscillatoriales</taxon>
        <taxon>Oscillatoriaceae</taxon>
        <taxon>Oscillatoria</taxon>
    </lineage>
</organism>
<accession>K9TBA8</accession>
<keyword evidence="2" id="KW-0472">Membrane</keyword>
<dbReference type="OrthoDB" id="570330at2"/>
<dbReference type="KEGG" id="oac:Oscil6304_0439"/>
<feature type="transmembrane region" description="Helical" evidence="2">
    <location>
        <begin position="12"/>
        <end position="33"/>
    </location>
</feature>
<feature type="compositionally biased region" description="Basic and acidic residues" evidence="1">
    <location>
        <begin position="170"/>
        <end position="186"/>
    </location>
</feature>
<keyword evidence="2" id="KW-0812">Transmembrane</keyword>
<dbReference type="RefSeq" id="WP_015146837.1">
    <property type="nucleotide sequence ID" value="NC_019693.1"/>
</dbReference>
<protein>
    <submittedName>
        <fullName evidence="3">Uncharacterized protein</fullName>
    </submittedName>
</protein>
<dbReference type="InParanoid" id="K9TBA8"/>
<dbReference type="HOGENOM" id="CLU_1254901_0_0_3"/>
<reference evidence="3 4" key="1">
    <citation type="submission" date="2012-06" db="EMBL/GenBank/DDBJ databases">
        <title>Finished chromosome of genome of Oscillatoria acuminata PCC 6304.</title>
        <authorList>
            <consortium name="US DOE Joint Genome Institute"/>
            <person name="Gugger M."/>
            <person name="Coursin T."/>
            <person name="Rippka R."/>
            <person name="Tandeau De Marsac N."/>
            <person name="Huntemann M."/>
            <person name="Wei C.-L."/>
            <person name="Han J."/>
            <person name="Detter J.C."/>
            <person name="Han C."/>
            <person name="Tapia R."/>
            <person name="Davenport K."/>
            <person name="Daligault H."/>
            <person name="Erkkila T."/>
            <person name="Gu W."/>
            <person name="Munk A.C.C."/>
            <person name="Teshima H."/>
            <person name="Xu Y."/>
            <person name="Chain P."/>
            <person name="Chen A."/>
            <person name="Krypides N."/>
            <person name="Mavromatis K."/>
            <person name="Markowitz V."/>
            <person name="Szeto E."/>
            <person name="Ivanova N."/>
            <person name="Mikhailova N."/>
            <person name="Ovchinnikova G."/>
            <person name="Pagani I."/>
            <person name="Pati A."/>
            <person name="Goodwin L."/>
            <person name="Peters L."/>
            <person name="Pitluck S."/>
            <person name="Woyke T."/>
            <person name="Kerfeld C."/>
        </authorList>
    </citation>
    <scope>NUCLEOTIDE SEQUENCE [LARGE SCALE GENOMIC DNA]</scope>
    <source>
        <strain evidence="3 4">PCC 6304</strain>
    </source>
</reference>
<keyword evidence="4" id="KW-1185">Reference proteome</keyword>
<evidence type="ECO:0000313" key="4">
    <source>
        <dbReference type="Proteomes" id="UP000010367"/>
    </source>
</evidence>
<name>K9TBA8_9CYAN</name>
<dbReference type="EMBL" id="CP003607">
    <property type="protein sequence ID" value="AFY80187.1"/>
    <property type="molecule type" value="Genomic_DNA"/>
</dbReference>
<evidence type="ECO:0000256" key="2">
    <source>
        <dbReference type="SAM" id="Phobius"/>
    </source>
</evidence>
<dbReference type="Proteomes" id="UP000010367">
    <property type="component" value="Chromosome"/>
</dbReference>
<feature type="region of interest" description="Disordered" evidence="1">
    <location>
        <begin position="170"/>
        <end position="194"/>
    </location>
</feature>
<feature type="transmembrane region" description="Helical" evidence="2">
    <location>
        <begin position="126"/>
        <end position="148"/>
    </location>
</feature>
<feature type="transmembrane region" description="Helical" evidence="2">
    <location>
        <begin position="53"/>
        <end position="76"/>
    </location>
</feature>
<keyword evidence="2" id="KW-1133">Transmembrane helix</keyword>
<dbReference type="AlphaFoldDB" id="K9TBA8"/>
<evidence type="ECO:0000313" key="3">
    <source>
        <dbReference type="EMBL" id="AFY80187.1"/>
    </source>
</evidence>
<sequence>MKSLWPRWLPYPVSIVRATVVCGVFFLFIRLVASSIQEEVLYWYYYGGGIPDSLIGATFLGWIIILPVVAFLHHWISGVFEERYYQNHHPFIPSWKSCWEGVTALLVATFGFIIVGLVLPSSALRIFWIVSGLWFISMAYLYHIGYLFREWRLVRKAINAERKAARRKANEEARAAKERAKAEKKALKSRRQPAIAPSTETVFDDMLKAIAEKEKRGRRR</sequence>